<dbReference type="Pfam" id="PF02515">
    <property type="entry name" value="CoA_transf_3"/>
    <property type="match status" value="1"/>
</dbReference>
<dbReference type="Gene3D" id="3.40.50.10540">
    <property type="entry name" value="Crotonobetainyl-coa:carnitine coa-transferase, domain 1"/>
    <property type="match status" value="1"/>
</dbReference>
<dbReference type="EMBL" id="JAJAUY010000020">
    <property type="protein sequence ID" value="MCB5179319.1"/>
    <property type="molecule type" value="Genomic_DNA"/>
</dbReference>
<name>A0ABS8B402_9ACTN</name>
<protein>
    <submittedName>
        <fullName evidence="4">CoA transferase</fullName>
    </submittedName>
</protein>
<sequence>MTSSGAASPTSPASSASPASPVSSASPASAPSSGTPDAPPPAGPLAGLRVLDLATLFAGPLAATLLGDFGAEVVKVEHPDRPDPSRGHGPAKDGVGLWWKLLGRNKRTITLDLSAPGGRDVLLRLAAGADVVIENFRPGTLERWGLGWEELSAANPRLVLARVTGFGQSGPYAHRPGFGTLAEAMSGFAALTGEPDGPPTLPPFGLADSIAALTAAYAVMTALAGRERTGHGQVVDLAIIEPVLTVLGPQPLWYDQLGYVQPRTGNRSPNNAPRNTYRSADDRWLAVSASATSVAERVVRLVGRPELAREPWFATGSGRAAHAHVLDEAVGAWIARHKAEEVVGAFEEAQAAVAPVYDVRDVLADPQFAALGTVTEVDDPELGPLRMQNVLFRLSGTPGGIRWAGRPHGADTDAVLAELGLSEAEVTALRKDRVL</sequence>
<dbReference type="InterPro" id="IPR003673">
    <property type="entry name" value="CoA-Trfase_fam_III"/>
</dbReference>
<dbReference type="InterPro" id="IPR050509">
    <property type="entry name" value="CoA-transferase_III"/>
</dbReference>
<feature type="region of interest" description="Disordered" evidence="3">
    <location>
        <begin position="1"/>
        <end position="43"/>
    </location>
</feature>
<accession>A0ABS8B402</accession>
<comment type="caution">
    <text evidence="4">The sequence shown here is derived from an EMBL/GenBank/DDBJ whole genome shotgun (WGS) entry which is preliminary data.</text>
</comment>
<evidence type="ECO:0000313" key="4">
    <source>
        <dbReference type="EMBL" id="MCB5179319.1"/>
    </source>
</evidence>
<organism evidence="4 5">
    <name type="scientific">Streptomyces antimicrobicus</name>
    <dbReference type="NCBI Taxonomy" id="2883108"/>
    <lineage>
        <taxon>Bacteria</taxon>
        <taxon>Bacillati</taxon>
        <taxon>Actinomycetota</taxon>
        <taxon>Actinomycetes</taxon>
        <taxon>Kitasatosporales</taxon>
        <taxon>Streptomycetaceae</taxon>
        <taxon>Streptomyces</taxon>
    </lineage>
</organism>
<proteinExistence type="inferred from homology"/>
<gene>
    <name evidence="4" type="ORF">LG632_07930</name>
</gene>
<dbReference type="Gene3D" id="3.30.1540.10">
    <property type="entry name" value="formyl-coa transferase, domain 3"/>
    <property type="match status" value="1"/>
</dbReference>
<comment type="similarity">
    <text evidence="1">Belongs to the CoA-transferase III family.</text>
</comment>
<evidence type="ECO:0000256" key="1">
    <source>
        <dbReference type="ARBA" id="ARBA00008383"/>
    </source>
</evidence>
<evidence type="ECO:0000256" key="2">
    <source>
        <dbReference type="ARBA" id="ARBA00022679"/>
    </source>
</evidence>
<feature type="compositionally biased region" description="Low complexity" evidence="3">
    <location>
        <begin position="1"/>
        <end position="36"/>
    </location>
</feature>
<dbReference type="PANTHER" id="PTHR48228">
    <property type="entry name" value="SUCCINYL-COA--D-CITRAMALATE COA-TRANSFERASE"/>
    <property type="match status" value="1"/>
</dbReference>
<dbReference type="SUPFAM" id="SSF89796">
    <property type="entry name" value="CoA-transferase family III (CaiB/BaiF)"/>
    <property type="match status" value="1"/>
</dbReference>
<evidence type="ECO:0000313" key="5">
    <source>
        <dbReference type="Proteomes" id="UP001199054"/>
    </source>
</evidence>
<evidence type="ECO:0000256" key="3">
    <source>
        <dbReference type="SAM" id="MobiDB-lite"/>
    </source>
</evidence>
<dbReference type="PANTHER" id="PTHR48228:SF6">
    <property type="entry name" value="L-CARNITINE COA-TRANSFERASE"/>
    <property type="match status" value="1"/>
</dbReference>
<keyword evidence="2 4" id="KW-0808">Transferase</keyword>
<dbReference type="InterPro" id="IPR023606">
    <property type="entry name" value="CoA-Trfase_III_dom_1_sf"/>
</dbReference>
<dbReference type="RefSeq" id="WP_226726137.1">
    <property type="nucleotide sequence ID" value="NZ_JAJAUY010000020.1"/>
</dbReference>
<dbReference type="Proteomes" id="UP001199054">
    <property type="component" value="Unassembled WGS sequence"/>
</dbReference>
<dbReference type="InterPro" id="IPR044855">
    <property type="entry name" value="CoA-Trfase_III_dom3_sf"/>
</dbReference>
<dbReference type="GO" id="GO:0016740">
    <property type="term" value="F:transferase activity"/>
    <property type="evidence" value="ECO:0007669"/>
    <property type="project" value="UniProtKB-KW"/>
</dbReference>
<keyword evidence="5" id="KW-1185">Reference proteome</keyword>
<reference evidence="4 5" key="1">
    <citation type="submission" date="2021-10" db="EMBL/GenBank/DDBJ databases">
        <title>Streptomyces sp. strain SMC 277, a novel streptomycete isolated from soil.</title>
        <authorList>
            <person name="Chanama M."/>
        </authorList>
    </citation>
    <scope>NUCLEOTIDE SEQUENCE [LARGE SCALE GENOMIC DNA]</scope>
    <source>
        <strain evidence="4 5">SMC 277</strain>
    </source>
</reference>